<dbReference type="Proteomes" id="UP000606991">
    <property type="component" value="Unassembled WGS sequence"/>
</dbReference>
<accession>A0A934JXH2</accession>
<reference evidence="1 2" key="1">
    <citation type="submission" date="2020-10" db="EMBL/GenBank/DDBJ databases">
        <title>Ca. Dormibacterota MAGs.</title>
        <authorList>
            <person name="Montgomery K."/>
        </authorList>
    </citation>
    <scope>NUCLEOTIDE SEQUENCE [LARGE SCALE GENOMIC DNA]</scope>
    <source>
        <strain evidence="1">SC8812_S17_18</strain>
    </source>
</reference>
<organism evidence="1 2">
    <name type="scientific">Candidatus Aeolococcus gillhamiae</name>
    <dbReference type="NCBI Taxonomy" id="3127015"/>
    <lineage>
        <taxon>Bacteria</taxon>
        <taxon>Bacillati</taxon>
        <taxon>Candidatus Dormiibacterota</taxon>
        <taxon>Candidatus Dormibacteria</taxon>
        <taxon>Candidatus Aeolococcales</taxon>
        <taxon>Candidatus Aeolococcaceae</taxon>
        <taxon>Candidatus Aeolococcus</taxon>
    </lineage>
</organism>
<dbReference type="EMBL" id="JAEKNS010000137">
    <property type="protein sequence ID" value="MBJ7595884.1"/>
    <property type="molecule type" value="Genomic_DNA"/>
</dbReference>
<proteinExistence type="predicted"/>
<gene>
    <name evidence="1" type="ORF">JF886_13700</name>
</gene>
<sequence length="73" mass="8798">MPSQRCPYLEQILRERAGFGLLTRYKADCHVDHRTHHFTGRHPVPPCISDPTTCRFYREQWAEESHLIDRYRD</sequence>
<evidence type="ECO:0000313" key="2">
    <source>
        <dbReference type="Proteomes" id="UP000606991"/>
    </source>
</evidence>
<comment type="caution">
    <text evidence="1">The sequence shown here is derived from an EMBL/GenBank/DDBJ whole genome shotgun (WGS) entry which is preliminary data.</text>
</comment>
<name>A0A934JXH2_9BACT</name>
<dbReference type="RefSeq" id="WP_337313412.1">
    <property type="nucleotide sequence ID" value="NZ_JAEKNS010000137.1"/>
</dbReference>
<protein>
    <submittedName>
        <fullName evidence="1">Uncharacterized protein</fullName>
    </submittedName>
</protein>
<evidence type="ECO:0000313" key="1">
    <source>
        <dbReference type="EMBL" id="MBJ7595884.1"/>
    </source>
</evidence>
<dbReference type="AlphaFoldDB" id="A0A934JXH2"/>